<dbReference type="PANTHER" id="PTHR11487:SF0">
    <property type="entry name" value="S-ACYL FATTY ACID SYNTHASE THIOESTERASE, MEDIUM CHAIN"/>
    <property type="match status" value="1"/>
</dbReference>
<name>A0A1I2ESN3_9BACL</name>
<dbReference type="Gene3D" id="3.40.50.1820">
    <property type="entry name" value="alpha/beta hydrolase"/>
    <property type="match status" value="1"/>
</dbReference>
<proteinExistence type="inferred from homology"/>
<protein>
    <submittedName>
        <fullName evidence="3">Surfactin synthase thioesterase subunit</fullName>
    </submittedName>
</protein>
<keyword evidence="4" id="KW-1185">Reference proteome</keyword>
<dbReference type="InterPro" id="IPR029058">
    <property type="entry name" value="AB_hydrolase_fold"/>
</dbReference>
<organism evidence="3 4">
    <name type="scientific">Paenibacillus algorifonticola</name>
    <dbReference type="NCBI Taxonomy" id="684063"/>
    <lineage>
        <taxon>Bacteria</taxon>
        <taxon>Bacillati</taxon>
        <taxon>Bacillota</taxon>
        <taxon>Bacilli</taxon>
        <taxon>Bacillales</taxon>
        <taxon>Paenibacillaceae</taxon>
        <taxon>Paenibacillus</taxon>
    </lineage>
</organism>
<evidence type="ECO:0000259" key="2">
    <source>
        <dbReference type="Pfam" id="PF00975"/>
    </source>
</evidence>
<dbReference type="AlphaFoldDB" id="A0A1I2ESN3"/>
<accession>A0A1I2ESN3</accession>
<gene>
    <name evidence="3" type="ORF">SAMN04487969_1103</name>
</gene>
<evidence type="ECO:0000313" key="3">
    <source>
        <dbReference type="EMBL" id="SFE95733.1"/>
    </source>
</evidence>
<dbReference type="InterPro" id="IPR012223">
    <property type="entry name" value="TEII"/>
</dbReference>
<dbReference type="Pfam" id="PF00975">
    <property type="entry name" value="Thioesterase"/>
    <property type="match status" value="1"/>
</dbReference>
<dbReference type="Proteomes" id="UP000183410">
    <property type="component" value="Unassembled WGS sequence"/>
</dbReference>
<dbReference type="PANTHER" id="PTHR11487">
    <property type="entry name" value="THIOESTERASE"/>
    <property type="match status" value="1"/>
</dbReference>
<dbReference type="GO" id="GO:0008610">
    <property type="term" value="P:lipid biosynthetic process"/>
    <property type="evidence" value="ECO:0007669"/>
    <property type="project" value="TreeGrafter"/>
</dbReference>
<evidence type="ECO:0000313" key="4">
    <source>
        <dbReference type="Proteomes" id="UP000183410"/>
    </source>
</evidence>
<dbReference type="SUPFAM" id="SSF53474">
    <property type="entry name" value="alpha/beta-Hydrolases"/>
    <property type="match status" value="1"/>
</dbReference>
<feature type="domain" description="Thioesterase" evidence="2">
    <location>
        <begin position="2"/>
        <end position="178"/>
    </location>
</feature>
<evidence type="ECO:0000256" key="1">
    <source>
        <dbReference type="ARBA" id="ARBA00007169"/>
    </source>
</evidence>
<comment type="similarity">
    <text evidence="1">Belongs to the thioesterase family.</text>
</comment>
<dbReference type="InterPro" id="IPR001031">
    <property type="entry name" value="Thioesterase"/>
</dbReference>
<reference evidence="4" key="1">
    <citation type="submission" date="2016-10" db="EMBL/GenBank/DDBJ databases">
        <authorList>
            <person name="Varghese N."/>
            <person name="Submissions S."/>
        </authorList>
    </citation>
    <scope>NUCLEOTIDE SEQUENCE [LARGE SCALE GENOMIC DNA]</scope>
    <source>
        <strain evidence="4">CGMCC 1.10223</strain>
    </source>
</reference>
<sequence>MDSVEAIVHSLVSEITPFLHTPFAFFGHSMGALIAFETARQLHFKHHVTPLHLFVSGKTAPHLPYPRKSLHKLPDDQFKKELQLMQGTPEEVLQNDELMEIVMPHLRADFTAVETYVYRPGEVLPCPIAVFGGLQDHDVSIESLYAWQEHTNGSFQVQMLEGNHFFLHNQEQEVIGSVLRELSPQMRGVAASGPVAR</sequence>
<dbReference type="EMBL" id="FONN01000010">
    <property type="protein sequence ID" value="SFE95733.1"/>
    <property type="molecule type" value="Genomic_DNA"/>
</dbReference>